<organism evidence="1">
    <name type="scientific">marine sediment metagenome</name>
    <dbReference type="NCBI Taxonomy" id="412755"/>
    <lineage>
        <taxon>unclassified sequences</taxon>
        <taxon>metagenomes</taxon>
        <taxon>ecological metagenomes</taxon>
    </lineage>
</organism>
<dbReference type="AlphaFoldDB" id="X0VWU3"/>
<dbReference type="EMBL" id="BARS01035814">
    <property type="protein sequence ID" value="GAG22780.1"/>
    <property type="molecule type" value="Genomic_DNA"/>
</dbReference>
<protein>
    <submittedName>
        <fullName evidence="1">Uncharacterized protein</fullName>
    </submittedName>
</protein>
<proteinExistence type="predicted"/>
<sequence>MFRSTDPQSTFGSVNVLLSPEKIARLEKNHWAGGFRHKALAVLLA</sequence>
<feature type="non-terminal residue" evidence="1">
    <location>
        <position position="45"/>
    </location>
</feature>
<reference evidence="1" key="1">
    <citation type="journal article" date="2014" name="Front. Microbiol.">
        <title>High frequency of phylogenetically diverse reductive dehalogenase-homologous genes in deep subseafloor sedimentary metagenomes.</title>
        <authorList>
            <person name="Kawai M."/>
            <person name="Futagami T."/>
            <person name="Toyoda A."/>
            <person name="Takaki Y."/>
            <person name="Nishi S."/>
            <person name="Hori S."/>
            <person name="Arai W."/>
            <person name="Tsubouchi T."/>
            <person name="Morono Y."/>
            <person name="Uchiyama I."/>
            <person name="Ito T."/>
            <person name="Fujiyama A."/>
            <person name="Inagaki F."/>
            <person name="Takami H."/>
        </authorList>
    </citation>
    <scope>NUCLEOTIDE SEQUENCE</scope>
    <source>
        <strain evidence="1">Expedition CK06-06</strain>
    </source>
</reference>
<evidence type="ECO:0000313" key="1">
    <source>
        <dbReference type="EMBL" id="GAG22780.1"/>
    </source>
</evidence>
<accession>X0VWU3</accession>
<name>X0VWU3_9ZZZZ</name>
<gene>
    <name evidence="1" type="ORF">S01H1_55126</name>
</gene>
<comment type="caution">
    <text evidence="1">The sequence shown here is derived from an EMBL/GenBank/DDBJ whole genome shotgun (WGS) entry which is preliminary data.</text>
</comment>